<accession>A0ABS1HLH5</accession>
<proteinExistence type="inferred from homology"/>
<dbReference type="SUPFAM" id="SSF49785">
    <property type="entry name" value="Galactose-binding domain-like"/>
    <property type="match status" value="1"/>
</dbReference>
<keyword evidence="11" id="KW-1185">Reference proteome</keyword>
<protein>
    <recommendedName>
        <fullName evidence="12">Exo-1,4-beta-D-glucosaminidase</fullName>
    </recommendedName>
</protein>
<comment type="similarity">
    <text evidence="1">Belongs to the glycosyl hydrolase 2 family.</text>
</comment>
<feature type="chain" id="PRO_5046975173" description="Exo-1,4-beta-D-glucosaminidase" evidence="4">
    <location>
        <begin position="27"/>
        <end position="877"/>
    </location>
</feature>
<evidence type="ECO:0000313" key="11">
    <source>
        <dbReference type="Proteomes" id="UP000605676"/>
    </source>
</evidence>
<evidence type="ECO:0000259" key="7">
    <source>
        <dbReference type="Pfam" id="PF17786"/>
    </source>
</evidence>
<evidence type="ECO:0008006" key="12">
    <source>
        <dbReference type="Google" id="ProtNLM"/>
    </source>
</evidence>
<comment type="caution">
    <text evidence="10">The sequence shown here is derived from an EMBL/GenBank/DDBJ whole genome shotgun (WGS) entry which is preliminary data.</text>
</comment>
<sequence>MKLSVENNWFLVVFAIAMLACQPAVKTDYVSNLNENWHIQSEDKINVGGAELSLPSFQSTNWTEGDIPATIMTMLMENGEYPDLFMGDNMDKVDDERFKQPWWYRKAFELNSFDAKATYQLRFEGLNYKANVWVNGKQIADEKTVEGPFSRWTFNASEYLVKGLNVIAVEVIPPVRGDLTIGFVDWNPAAPDQNMGLWRGVELIKSGVVSIESHFVSTKLDRSNWSDAELTITTLVTNYSDKTEKALVVANIAGLGTVKKEVELQAGESRDVSISAVDDSLLKIKEAKLWWPNNLGDPHMYDMTVSVKVNGVESQSIDTRFGIREIEQFINADGHKGWKVNGQPLTIKGAGWVDDMFLADSKDKVIAQVEYVKHMNLNCIRLEGFWGRDKTIYDAADENGLLVMIGWSCHWEWEAYCGRPETHYMAITGKEEIERHAQSYRDQVLYLRNHPSVFLWVFGSDKLPVPELEAKLNDYITSVDDSRPILAACKYQDFGTDHYNHSEVSGSTGVKMLGPYGYVPPVYWYIDTIAGGAYGFNTETGPGPQVPPVESIKKMIPEDKLWPINDMWNFHCGRHQFGSLDRYLNSFNKRYGAANTLEEFAFKSQISNYEAIRPMFEAFQSNKFHATGVIQWMLNSAWPEMFWQVYDYYLLPNGAFYGTKKACQPLSAVYNYKDNNIYWVNDYNTNVNKQVLSIEVYDIHSKLIHQNTLSLNLAAHSSGLAYKMPKLEGLTDTYFVNLELTNKGGELVADNFYWLSTKADEMAFEETTWVYTPAKDFANLNALNDIAKVDVEANWSQKVEGDYTIFICELKNQASQIAFFIEASVLNKKTNETIVPVFWDDNYVSIMPDETKVLRAKIATKLLPKTLDFRVKGWNMK</sequence>
<dbReference type="InterPro" id="IPR036156">
    <property type="entry name" value="Beta-gal/glucu_dom_sf"/>
</dbReference>
<evidence type="ECO:0000256" key="4">
    <source>
        <dbReference type="SAM" id="SignalP"/>
    </source>
</evidence>
<feature type="domain" description="Glycoside hydrolase family 2 immunoglobulin-like beta-sandwich" evidence="5">
    <location>
        <begin position="209"/>
        <end position="324"/>
    </location>
</feature>
<dbReference type="RefSeq" id="WP_200465692.1">
    <property type="nucleotide sequence ID" value="NZ_JAENRR010000034.1"/>
</dbReference>
<evidence type="ECO:0000256" key="1">
    <source>
        <dbReference type="ARBA" id="ARBA00007401"/>
    </source>
</evidence>
<name>A0ABS1HLH5_9BACT</name>
<dbReference type="Pfam" id="PF17786">
    <property type="entry name" value="Mannosidase_ig"/>
    <property type="match status" value="1"/>
</dbReference>
<dbReference type="Gene3D" id="2.60.120.260">
    <property type="entry name" value="Galactose-binding domain-like"/>
    <property type="match status" value="1"/>
</dbReference>
<evidence type="ECO:0000256" key="3">
    <source>
        <dbReference type="ARBA" id="ARBA00023295"/>
    </source>
</evidence>
<dbReference type="InterPro" id="IPR054593">
    <property type="entry name" value="Beta-mannosidase-like_N2"/>
</dbReference>
<dbReference type="InterPro" id="IPR006102">
    <property type="entry name" value="Ig-like_GH2"/>
</dbReference>
<reference evidence="10 11" key="1">
    <citation type="submission" date="2021-01" db="EMBL/GenBank/DDBJ databases">
        <title>Carboxyliciviraga sp.nov., isolated from coastal sediments.</title>
        <authorList>
            <person name="Lu D."/>
            <person name="Zhang T."/>
        </authorList>
    </citation>
    <scope>NUCLEOTIDE SEQUENCE [LARGE SCALE GENOMIC DNA]</scope>
    <source>
        <strain evidence="10 11">N1Y132</strain>
    </source>
</reference>
<evidence type="ECO:0000259" key="6">
    <source>
        <dbReference type="Pfam" id="PF02836"/>
    </source>
</evidence>
<dbReference type="Gene3D" id="3.20.20.80">
    <property type="entry name" value="Glycosidases"/>
    <property type="match status" value="1"/>
</dbReference>
<dbReference type="InterPro" id="IPR006103">
    <property type="entry name" value="Glyco_hydro_2_cat"/>
</dbReference>
<keyword evidence="3" id="KW-0326">Glycosidase</keyword>
<feature type="domain" description="Beta-mannosidase-like galactose-binding" evidence="9">
    <location>
        <begin position="58"/>
        <end position="175"/>
    </location>
</feature>
<gene>
    <name evidence="10" type="ORF">JIV24_14065</name>
</gene>
<dbReference type="InterPro" id="IPR017853">
    <property type="entry name" value="GH"/>
</dbReference>
<dbReference type="Pfam" id="PF22666">
    <property type="entry name" value="Glyco_hydro_2_N2"/>
    <property type="match status" value="1"/>
</dbReference>
<dbReference type="Pfam" id="PF00703">
    <property type="entry name" value="Glyco_hydro_2"/>
    <property type="match status" value="1"/>
</dbReference>
<dbReference type="InterPro" id="IPR008979">
    <property type="entry name" value="Galactose-bd-like_sf"/>
</dbReference>
<evidence type="ECO:0000259" key="5">
    <source>
        <dbReference type="Pfam" id="PF00703"/>
    </source>
</evidence>
<dbReference type="PANTHER" id="PTHR43536:SF1">
    <property type="entry name" value="MANNOSYLGLYCOPROTEIN ENDO-BETA-MANNOSIDASE"/>
    <property type="match status" value="1"/>
</dbReference>
<evidence type="ECO:0000313" key="10">
    <source>
        <dbReference type="EMBL" id="MBK3518465.1"/>
    </source>
</evidence>
<evidence type="ECO:0000256" key="2">
    <source>
        <dbReference type="ARBA" id="ARBA00022801"/>
    </source>
</evidence>
<feature type="signal peptide" evidence="4">
    <location>
        <begin position="1"/>
        <end position="26"/>
    </location>
</feature>
<keyword evidence="4" id="KW-0732">Signal</keyword>
<dbReference type="EMBL" id="JAENRR010000034">
    <property type="protein sequence ID" value="MBK3518465.1"/>
    <property type="molecule type" value="Genomic_DNA"/>
</dbReference>
<organism evidence="10 11">
    <name type="scientific">Carboxylicivirga marina</name>
    <dbReference type="NCBI Taxonomy" id="2800988"/>
    <lineage>
        <taxon>Bacteria</taxon>
        <taxon>Pseudomonadati</taxon>
        <taxon>Bacteroidota</taxon>
        <taxon>Bacteroidia</taxon>
        <taxon>Marinilabiliales</taxon>
        <taxon>Marinilabiliaceae</taxon>
        <taxon>Carboxylicivirga</taxon>
    </lineage>
</organism>
<dbReference type="Pfam" id="PF18368">
    <property type="entry name" value="Ig_GlcNase"/>
    <property type="match status" value="1"/>
</dbReference>
<dbReference type="SUPFAM" id="SSF49303">
    <property type="entry name" value="beta-Galactosidase/glucuronidase domain"/>
    <property type="match status" value="3"/>
</dbReference>
<keyword evidence="2" id="KW-0378">Hydrolase</keyword>
<feature type="domain" description="Mannosidase Ig/CBM-like" evidence="7">
    <location>
        <begin position="676"/>
        <end position="756"/>
    </location>
</feature>
<feature type="domain" description="Glycoside hydrolase family 2 catalytic" evidence="6">
    <location>
        <begin position="340"/>
        <end position="486"/>
    </location>
</feature>
<evidence type="ECO:0000259" key="8">
    <source>
        <dbReference type="Pfam" id="PF18368"/>
    </source>
</evidence>
<dbReference type="InterPro" id="IPR043534">
    <property type="entry name" value="EBDG/EBM"/>
</dbReference>
<dbReference type="InterPro" id="IPR013783">
    <property type="entry name" value="Ig-like_fold"/>
</dbReference>
<dbReference type="Gene3D" id="2.60.40.10">
    <property type="entry name" value="Immunoglobulins"/>
    <property type="match status" value="3"/>
</dbReference>
<dbReference type="SUPFAM" id="SSF51445">
    <property type="entry name" value="(Trans)glycosidases"/>
    <property type="match status" value="1"/>
</dbReference>
<dbReference type="PROSITE" id="PS51257">
    <property type="entry name" value="PROKAR_LIPOPROTEIN"/>
    <property type="match status" value="1"/>
</dbReference>
<dbReference type="PANTHER" id="PTHR43536">
    <property type="entry name" value="MANNOSYLGLYCOPROTEIN ENDO-BETA-MANNOSIDASE"/>
    <property type="match status" value="1"/>
</dbReference>
<feature type="domain" description="Exo-beta-D-glucosaminidase Ig-fold" evidence="8">
    <location>
        <begin position="769"/>
        <end position="876"/>
    </location>
</feature>
<evidence type="ECO:0000259" key="9">
    <source>
        <dbReference type="Pfam" id="PF22666"/>
    </source>
</evidence>
<dbReference type="InterPro" id="IPR041447">
    <property type="entry name" value="Mannosidase_ig"/>
</dbReference>
<dbReference type="Pfam" id="PF02836">
    <property type="entry name" value="Glyco_hydro_2_C"/>
    <property type="match status" value="1"/>
</dbReference>
<dbReference type="InterPro" id="IPR041351">
    <property type="entry name" value="Ig_GlcNase"/>
</dbReference>
<dbReference type="Proteomes" id="UP000605676">
    <property type="component" value="Unassembled WGS sequence"/>
</dbReference>